<keyword evidence="3" id="KW-0813">Transport</keyword>
<evidence type="ECO:0000256" key="12">
    <source>
        <dbReference type="ARBA" id="ARBA00023136"/>
    </source>
</evidence>
<evidence type="ECO:0000256" key="7">
    <source>
        <dbReference type="ARBA" id="ARBA00022741"/>
    </source>
</evidence>
<evidence type="ECO:0000259" key="19">
    <source>
        <dbReference type="Pfam" id="PF13193"/>
    </source>
</evidence>
<dbReference type="FunFam" id="3.30.300.30:FF:000002">
    <property type="entry name" value="Long-chain fatty acid transport protein 1"/>
    <property type="match status" value="1"/>
</dbReference>
<evidence type="ECO:0000256" key="11">
    <source>
        <dbReference type="ARBA" id="ARBA00023098"/>
    </source>
</evidence>
<accession>A0A3Q3X7U5</accession>
<dbReference type="PANTHER" id="PTHR43107:SF23">
    <property type="entry name" value="VERY LONG-CHAIN ACYL-COA SYNTHETASE"/>
    <property type="match status" value="1"/>
</dbReference>
<dbReference type="InterPro" id="IPR042099">
    <property type="entry name" value="ANL_N_sf"/>
</dbReference>
<dbReference type="Pfam" id="PF00501">
    <property type="entry name" value="AMP-binding"/>
    <property type="match status" value="1"/>
</dbReference>
<keyword evidence="10" id="KW-0445">Lipid transport</keyword>
<keyword evidence="11" id="KW-0443">Lipid metabolism</keyword>
<dbReference type="SUPFAM" id="SSF56801">
    <property type="entry name" value="Acetyl-CoA synthetase-like"/>
    <property type="match status" value="1"/>
</dbReference>
<dbReference type="InterPro" id="IPR000873">
    <property type="entry name" value="AMP-dep_synth/lig_dom"/>
</dbReference>
<dbReference type="Gene3D" id="3.30.300.30">
    <property type="match status" value="1"/>
</dbReference>
<keyword evidence="21" id="KW-1185">Reference proteome</keyword>
<comment type="similarity">
    <text evidence="2">Belongs to the ATP-dependent AMP-binding enzyme family.</text>
</comment>
<keyword evidence="9" id="KW-1133">Transmembrane helix</keyword>
<dbReference type="Gene3D" id="3.40.50.12780">
    <property type="entry name" value="N-terminal domain of ligase-like"/>
    <property type="match status" value="1"/>
</dbReference>
<feature type="domain" description="AMP-binding enzyme C-terminal" evidence="19">
    <location>
        <begin position="489"/>
        <end position="560"/>
    </location>
</feature>
<evidence type="ECO:0000256" key="2">
    <source>
        <dbReference type="ARBA" id="ARBA00006432"/>
    </source>
</evidence>
<dbReference type="FunFam" id="3.40.50.12780:FF:000005">
    <property type="entry name" value="Solute carrier family 27 member 6"/>
    <property type="match status" value="1"/>
</dbReference>
<evidence type="ECO:0000256" key="15">
    <source>
        <dbReference type="ARBA" id="ARBA00036527"/>
    </source>
</evidence>
<sequence length="608" mass="68218">MEIYVLSIIVATVLVAPLALRTFRPLLWADVRYCRDLLRIALTVVARRWRTPPFFALDRFLEQTAANPDKVFVVFENERYSYRDADRRSNRTANALRSQPGYQAGDTVALLMGNEPAFVFTWLALAKLGSPVALLNHNIRTKSLLHCFSCCRAKVLLAASELKEVVEDVLPSLMEQGVTVLLMSHLCKTPGMESFSDKVEEASDCPLPRNLRSHVTFKSPAVYIYTSGTTGLPKAAVVNQNRLLTALAVLSSNGVTASDVIYVNLPLYHTAGFIVGFIGSFETGSTIVLKRKFSASQFWDDCRKNSVTVVQYIGEVMRYLCSTPKRENDQDHKVRLAIGNGVRAEIWREFLNRFGNIEVREFYASTEGNVGFVNYAGKIGAIGRVHFLHRRDEPIRGANGFCVETPRGETGLLVSKITDIAPFVGYAQSEEQNERKRLHNVLKKGDLYFNSGDLMRIDNDNFLYFQDRVGDTFRWKGENVATTEVSDILTVSDCLKEANVYGVKVPGHEGRIGMAAVAVKEGEQFDGSEIYKNVVSHLPSYARPRFIRIQNAMELTGTFKQMKLKLVEQGFDPARVRDLLYVLDDHEKSYVPMTAQIYGCIVSGNLKL</sequence>
<dbReference type="GO" id="GO:0005886">
    <property type="term" value="C:plasma membrane"/>
    <property type="evidence" value="ECO:0007669"/>
    <property type="project" value="UniProtKB-SubCell"/>
</dbReference>
<keyword evidence="8" id="KW-0276">Fatty acid metabolism</keyword>
<name>A0A3Q3X7U5_MOLML</name>
<evidence type="ECO:0000313" key="21">
    <source>
        <dbReference type="Proteomes" id="UP000261620"/>
    </source>
</evidence>
<comment type="subcellular location">
    <subcellularLocation>
        <location evidence="1">Cell membrane</location>
        <topology evidence="1">Multi-pass membrane protein</topology>
    </subcellularLocation>
</comment>
<evidence type="ECO:0000256" key="17">
    <source>
        <dbReference type="ARBA" id="ARBA00048666"/>
    </source>
</evidence>
<keyword evidence="7" id="KW-0547">Nucleotide-binding</keyword>
<keyword evidence="4" id="KW-1003">Cell membrane</keyword>
<dbReference type="NCBIfam" id="NF006134">
    <property type="entry name" value="PRK08279.1"/>
    <property type="match status" value="1"/>
</dbReference>
<dbReference type="InterPro" id="IPR045851">
    <property type="entry name" value="AMP-bd_C_sf"/>
</dbReference>
<dbReference type="GO" id="GO:0044539">
    <property type="term" value="P:long-chain fatty acid import into cell"/>
    <property type="evidence" value="ECO:0007669"/>
    <property type="project" value="TreeGrafter"/>
</dbReference>
<evidence type="ECO:0000256" key="13">
    <source>
        <dbReference type="ARBA" id="ARBA00024484"/>
    </source>
</evidence>
<organism evidence="20 21">
    <name type="scientific">Mola mola</name>
    <name type="common">Ocean sunfish</name>
    <name type="synonym">Tetraodon mola</name>
    <dbReference type="NCBI Taxonomy" id="94237"/>
    <lineage>
        <taxon>Eukaryota</taxon>
        <taxon>Metazoa</taxon>
        <taxon>Chordata</taxon>
        <taxon>Craniata</taxon>
        <taxon>Vertebrata</taxon>
        <taxon>Euteleostomi</taxon>
        <taxon>Actinopterygii</taxon>
        <taxon>Neopterygii</taxon>
        <taxon>Teleostei</taxon>
        <taxon>Neoteleostei</taxon>
        <taxon>Acanthomorphata</taxon>
        <taxon>Eupercaria</taxon>
        <taxon>Tetraodontiformes</taxon>
        <taxon>Molidae</taxon>
        <taxon>Mola</taxon>
    </lineage>
</organism>
<evidence type="ECO:0000313" key="20">
    <source>
        <dbReference type="Ensembl" id="ENSMMOP00000024320.1"/>
    </source>
</evidence>
<reference evidence="20" key="1">
    <citation type="submission" date="2025-08" db="UniProtKB">
        <authorList>
            <consortium name="Ensembl"/>
        </authorList>
    </citation>
    <scope>IDENTIFICATION</scope>
</reference>
<evidence type="ECO:0000256" key="10">
    <source>
        <dbReference type="ARBA" id="ARBA00023055"/>
    </source>
</evidence>
<dbReference type="Pfam" id="PF13193">
    <property type="entry name" value="AMP-binding_C"/>
    <property type="match status" value="1"/>
</dbReference>
<dbReference type="InterPro" id="IPR020845">
    <property type="entry name" value="AMP-binding_CS"/>
</dbReference>
<dbReference type="GO" id="GO:0005789">
    <property type="term" value="C:endoplasmic reticulum membrane"/>
    <property type="evidence" value="ECO:0007669"/>
    <property type="project" value="TreeGrafter"/>
</dbReference>
<dbReference type="GO" id="GO:0004467">
    <property type="term" value="F:long-chain fatty acid-CoA ligase activity"/>
    <property type="evidence" value="ECO:0007669"/>
    <property type="project" value="UniProtKB-EC"/>
</dbReference>
<dbReference type="EC" id="6.2.1.3" evidence="14"/>
<dbReference type="Ensembl" id="ENSMMOT00000024729.1">
    <property type="protein sequence ID" value="ENSMMOP00000024320.1"/>
    <property type="gene ID" value="ENSMMOG00000018502.1"/>
</dbReference>
<dbReference type="PANTHER" id="PTHR43107">
    <property type="entry name" value="LONG-CHAIN FATTY ACID TRANSPORT PROTEIN"/>
    <property type="match status" value="1"/>
</dbReference>
<dbReference type="STRING" id="94237.ENSMMOP00000024320"/>
<evidence type="ECO:0000256" key="6">
    <source>
        <dbReference type="ARBA" id="ARBA00022692"/>
    </source>
</evidence>
<dbReference type="Proteomes" id="UP000261620">
    <property type="component" value="Unplaced"/>
</dbReference>
<evidence type="ECO:0000256" key="8">
    <source>
        <dbReference type="ARBA" id="ARBA00022832"/>
    </source>
</evidence>
<evidence type="ECO:0000256" key="16">
    <source>
        <dbReference type="ARBA" id="ARBA00041297"/>
    </source>
</evidence>
<dbReference type="GO" id="GO:0000166">
    <property type="term" value="F:nucleotide binding"/>
    <property type="evidence" value="ECO:0007669"/>
    <property type="project" value="UniProtKB-KW"/>
</dbReference>
<dbReference type="InterPro" id="IPR025110">
    <property type="entry name" value="AMP-bd_C"/>
</dbReference>
<dbReference type="PROSITE" id="PS00455">
    <property type="entry name" value="AMP_BINDING"/>
    <property type="match status" value="1"/>
</dbReference>
<reference evidence="20" key="2">
    <citation type="submission" date="2025-09" db="UniProtKB">
        <authorList>
            <consortium name="Ensembl"/>
        </authorList>
    </citation>
    <scope>IDENTIFICATION</scope>
</reference>
<comment type="catalytic activity">
    <reaction evidence="13">
        <text>a long-chain fatty acid + ATP + CoA = a long-chain fatty acyl-CoA + AMP + diphosphate</text>
        <dbReference type="Rhea" id="RHEA:15421"/>
        <dbReference type="ChEBI" id="CHEBI:30616"/>
        <dbReference type="ChEBI" id="CHEBI:33019"/>
        <dbReference type="ChEBI" id="CHEBI:57287"/>
        <dbReference type="ChEBI" id="CHEBI:57560"/>
        <dbReference type="ChEBI" id="CHEBI:83139"/>
        <dbReference type="ChEBI" id="CHEBI:456215"/>
        <dbReference type="EC" id="6.2.1.3"/>
    </reaction>
    <physiologicalReaction direction="left-to-right" evidence="13">
        <dbReference type="Rhea" id="RHEA:15422"/>
    </physiologicalReaction>
</comment>
<evidence type="ECO:0000256" key="14">
    <source>
        <dbReference type="ARBA" id="ARBA00026121"/>
    </source>
</evidence>
<dbReference type="GO" id="GO:0005324">
    <property type="term" value="F:long-chain fatty acid transmembrane transporter activity"/>
    <property type="evidence" value="ECO:0007669"/>
    <property type="project" value="TreeGrafter"/>
</dbReference>
<feature type="domain" description="AMP-dependent synthetase/ligase" evidence="18">
    <location>
        <begin position="62"/>
        <end position="383"/>
    </location>
</feature>
<proteinExistence type="inferred from homology"/>
<keyword evidence="5" id="KW-0436">Ligase</keyword>
<evidence type="ECO:0000256" key="4">
    <source>
        <dbReference type="ARBA" id="ARBA00022475"/>
    </source>
</evidence>
<evidence type="ECO:0000259" key="18">
    <source>
        <dbReference type="Pfam" id="PF00501"/>
    </source>
</evidence>
<evidence type="ECO:0000256" key="3">
    <source>
        <dbReference type="ARBA" id="ARBA00022448"/>
    </source>
</evidence>
<evidence type="ECO:0000256" key="1">
    <source>
        <dbReference type="ARBA" id="ARBA00004651"/>
    </source>
</evidence>
<keyword evidence="12" id="KW-0472">Membrane</keyword>
<keyword evidence="6" id="KW-0812">Transmembrane</keyword>
<protein>
    <recommendedName>
        <fullName evidence="14">long-chain-fatty-acid--CoA ligase</fullName>
        <ecNumber evidence="14">6.2.1.3</ecNumber>
    </recommendedName>
    <alternativeName>
        <fullName evidence="16">Long-chain-fatty-acid--CoA ligase</fullName>
    </alternativeName>
</protein>
<comment type="catalytic activity">
    <reaction evidence="15">
        <text>a very long-chain fatty acid + ATP + CoA = a very long-chain fatty acyl-CoA + AMP + diphosphate</text>
        <dbReference type="Rhea" id="RHEA:54536"/>
        <dbReference type="ChEBI" id="CHEBI:30616"/>
        <dbReference type="ChEBI" id="CHEBI:33019"/>
        <dbReference type="ChEBI" id="CHEBI:57287"/>
        <dbReference type="ChEBI" id="CHEBI:58950"/>
        <dbReference type="ChEBI" id="CHEBI:138261"/>
        <dbReference type="ChEBI" id="CHEBI:456215"/>
    </reaction>
    <physiologicalReaction direction="left-to-right" evidence="15">
        <dbReference type="Rhea" id="RHEA:54537"/>
    </physiologicalReaction>
</comment>
<evidence type="ECO:0000256" key="5">
    <source>
        <dbReference type="ARBA" id="ARBA00022598"/>
    </source>
</evidence>
<dbReference type="AlphaFoldDB" id="A0A3Q3X7U5"/>
<dbReference type="OMA" id="IIHELYA"/>
<evidence type="ECO:0000256" key="9">
    <source>
        <dbReference type="ARBA" id="ARBA00022989"/>
    </source>
</evidence>
<comment type="catalytic activity">
    <reaction evidence="17">
        <text>tetracosanoate + ATP + CoA = tetracosanoyl-CoA + AMP + diphosphate</text>
        <dbReference type="Rhea" id="RHEA:33639"/>
        <dbReference type="ChEBI" id="CHEBI:30616"/>
        <dbReference type="ChEBI" id="CHEBI:31014"/>
        <dbReference type="ChEBI" id="CHEBI:33019"/>
        <dbReference type="ChEBI" id="CHEBI:57287"/>
        <dbReference type="ChEBI" id="CHEBI:65052"/>
        <dbReference type="ChEBI" id="CHEBI:456215"/>
    </reaction>
    <physiologicalReaction direction="left-to-right" evidence="17">
        <dbReference type="Rhea" id="RHEA:33640"/>
    </physiologicalReaction>
</comment>